<name>A0A7J6UAC5_PEROL</name>
<feature type="signal peptide" evidence="1">
    <location>
        <begin position="1"/>
        <end position="28"/>
    </location>
</feature>
<feature type="non-terminal residue" evidence="2">
    <location>
        <position position="309"/>
    </location>
</feature>
<proteinExistence type="predicted"/>
<reference evidence="2 3" key="1">
    <citation type="submission" date="2020-04" db="EMBL/GenBank/DDBJ databases">
        <title>Perkinsus olseni comparative genomics.</title>
        <authorList>
            <person name="Bogema D.R."/>
        </authorList>
    </citation>
    <scope>NUCLEOTIDE SEQUENCE [LARGE SCALE GENOMIC DNA]</scope>
    <source>
        <strain evidence="2 3">ATCC PRA-207</strain>
    </source>
</reference>
<keyword evidence="1" id="KW-0732">Signal</keyword>
<sequence length="309" mass="34748">MLLSSSLLNNKFWGTSLVSCLLVYLTRAQEFRQQELLHGQLRDGEVEYILLPRCTVPIKSIQASMDLGLTETVKVFPDSVKSLDRKCKKKADLHAGIYALHNARADNNESVGMTRIFRLEKGETSEYLADINGRGQCFGTIWKWVSANSIGSGGYMEAPENIREELEELCNDGFLALAPSPDLTGLDGTYAGNGLRKSLALEFDQGTLMKANLRVSEVNDDFRMALFYPLCDGIISVIPQIGLPTENQPTYLILKKSVEEKREHGRFLSEKMRAAQKKMIPRRKVPKEEFELLSPVGEDYSQNLCNDHH</sequence>
<keyword evidence="3" id="KW-1185">Reference proteome</keyword>
<accession>A0A7J6UAC5</accession>
<dbReference type="Proteomes" id="UP000553632">
    <property type="component" value="Unassembled WGS sequence"/>
</dbReference>
<dbReference type="EMBL" id="JABANO010005095">
    <property type="protein sequence ID" value="KAF4754087.1"/>
    <property type="molecule type" value="Genomic_DNA"/>
</dbReference>
<feature type="chain" id="PRO_5029732971" evidence="1">
    <location>
        <begin position="29"/>
        <end position="309"/>
    </location>
</feature>
<gene>
    <name evidence="2" type="ORF">FOZ63_006556</name>
</gene>
<evidence type="ECO:0000256" key="1">
    <source>
        <dbReference type="SAM" id="SignalP"/>
    </source>
</evidence>
<evidence type="ECO:0000313" key="2">
    <source>
        <dbReference type="EMBL" id="KAF4754087.1"/>
    </source>
</evidence>
<organism evidence="2 3">
    <name type="scientific">Perkinsus olseni</name>
    <name type="common">Perkinsus atlanticus</name>
    <dbReference type="NCBI Taxonomy" id="32597"/>
    <lineage>
        <taxon>Eukaryota</taxon>
        <taxon>Sar</taxon>
        <taxon>Alveolata</taxon>
        <taxon>Perkinsozoa</taxon>
        <taxon>Perkinsea</taxon>
        <taxon>Perkinsida</taxon>
        <taxon>Perkinsidae</taxon>
        <taxon>Perkinsus</taxon>
    </lineage>
</organism>
<evidence type="ECO:0000313" key="3">
    <source>
        <dbReference type="Proteomes" id="UP000553632"/>
    </source>
</evidence>
<protein>
    <submittedName>
        <fullName evidence="2">Uncharacterized protein</fullName>
    </submittedName>
</protein>
<dbReference type="AlphaFoldDB" id="A0A7J6UAC5"/>
<comment type="caution">
    <text evidence="2">The sequence shown here is derived from an EMBL/GenBank/DDBJ whole genome shotgun (WGS) entry which is preliminary data.</text>
</comment>